<protein>
    <submittedName>
        <fullName evidence="1">Uncharacterized protein</fullName>
    </submittedName>
</protein>
<dbReference type="EMBL" id="CACRXK020000541">
    <property type="protein sequence ID" value="CAB3982791.1"/>
    <property type="molecule type" value="Genomic_DNA"/>
</dbReference>
<dbReference type="Proteomes" id="UP001152795">
    <property type="component" value="Unassembled WGS sequence"/>
</dbReference>
<proteinExistence type="predicted"/>
<keyword evidence="2" id="KW-1185">Reference proteome</keyword>
<evidence type="ECO:0000313" key="1">
    <source>
        <dbReference type="EMBL" id="CAB3982791.1"/>
    </source>
</evidence>
<dbReference type="PANTHER" id="PTHR37162:SF1">
    <property type="entry name" value="BED-TYPE DOMAIN-CONTAINING PROTEIN"/>
    <property type="match status" value="1"/>
</dbReference>
<gene>
    <name evidence="1" type="ORF">PACLA_8A030831</name>
</gene>
<evidence type="ECO:0000313" key="2">
    <source>
        <dbReference type="Proteomes" id="UP001152795"/>
    </source>
</evidence>
<organism evidence="1 2">
    <name type="scientific">Paramuricea clavata</name>
    <name type="common">Red gorgonian</name>
    <name type="synonym">Violescent sea-whip</name>
    <dbReference type="NCBI Taxonomy" id="317549"/>
    <lineage>
        <taxon>Eukaryota</taxon>
        <taxon>Metazoa</taxon>
        <taxon>Cnidaria</taxon>
        <taxon>Anthozoa</taxon>
        <taxon>Octocorallia</taxon>
        <taxon>Malacalcyonacea</taxon>
        <taxon>Plexauridae</taxon>
        <taxon>Paramuricea</taxon>
    </lineage>
</organism>
<dbReference type="PANTHER" id="PTHR37162">
    <property type="entry name" value="HAT FAMILY DIMERISATION DOMAINCONTAINING PROTEIN-RELATED"/>
    <property type="match status" value="1"/>
</dbReference>
<accession>A0A6S7GBZ9</accession>
<reference evidence="1" key="1">
    <citation type="submission" date="2020-04" db="EMBL/GenBank/DDBJ databases">
        <authorList>
            <person name="Alioto T."/>
            <person name="Alioto T."/>
            <person name="Gomez Garrido J."/>
        </authorList>
    </citation>
    <scope>NUCLEOTIDE SEQUENCE</scope>
    <source>
        <strain evidence="1">A484AB</strain>
    </source>
</reference>
<dbReference type="OrthoDB" id="6159421at2759"/>
<comment type="caution">
    <text evidence="1">The sequence shown here is derived from an EMBL/GenBank/DDBJ whole genome shotgun (WGS) entry which is preliminary data.</text>
</comment>
<dbReference type="AlphaFoldDB" id="A0A6S7GBZ9"/>
<name>A0A6S7GBZ9_PARCT</name>
<sequence length="164" mass="18230">MDHLSTIISRTFKDSAIASEFSCKRTKTAAITYTVLSKEFKTQLRKSLHGENGDARPVSIIIDETTDKGTTKCMAIVIELFDEETKKVDTRLLNLVPVQGETAADLFELMKTDLAKHDVQITQLVGFAADMTNIIFGEHNSIASRIKEEIPIVCPSNARVIHVH</sequence>